<dbReference type="InterPro" id="IPR011055">
    <property type="entry name" value="Dup_hybrid_motif"/>
</dbReference>
<dbReference type="Proteomes" id="UP000301475">
    <property type="component" value="Chromosome"/>
</dbReference>
<dbReference type="InterPro" id="IPR050570">
    <property type="entry name" value="Cell_wall_metabolism_enzyme"/>
</dbReference>
<keyword evidence="4" id="KW-1185">Reference proteome</keyword>
<dbReference type="InterPro" id="IPR016047">
    <property type="entry name" value="M23ase_b-sheet_dom"/>
</dbReference>
<feature type="domain" description="M23ase beta-sheet core" evidence="2">
    <location>
        <begin position="148"/>
        <end position="243"/>
    </location>
</feature>
<reference evidence="3 4" key="1">
    <citation type="submission" date="2019-04" db="EMBL/GenBank/DDBJ databases">
        <authorList>
            <person name="Embree M."/>
            <person name="Gaffney J.R."/>
        </authorList>
    </citation>
    <scope>NUCLEOTIDE SEQUENCE [LARGE SCALE GENOMIC DNA]</scope>
    <source>
        <strain evidence="3 4">JE7A12</strain>
    </source>
</reference>
<evidence type="ECO:0000313" key="3">
    <source>
        <dbReference type="EMBL" id="QCT06234.1"/>
    </source>
</evidence>
<dbReference type="GO" id="GO:0004222">
    <property type="term" value="F:metalloendopeptidase activity"/>
    <property type="evidence" value="ECO:0007669"/>
    <property type="project" value="TreeGrafter"/>
</dbReference>
<keyword evidence="1" id="KW-0472">Membrane</keyword>
<evidence type="ECO:0000259" key="2">
    <source>
        <dbReference type="Pfam" id="PF01551"/>
    </source>
</evidence>
<sequence length="251" mass="27629">MDEYNKYKNSQNHKKHNKRNKLSFYVSLAICITAVGLAVWSTFSSYSSFKEKRNQVATATATATQANNQVTGVTVEETTTTTMSTTESTTMPTTVTTTTIPNTSTTMSAVQTMLQVPGNLIYPVKNAKVSKPYSENAVYNKTMGDYRSHLGIDFNCKKDTNVLSMSDGVVSDIYDDERMGKVVILDCGTFMIYYSGLDNVKVQVNDTLSKGDTISNVWEMPCESEDGIHLHVAIRVNGSYVDPLSVIGANE</sequence>
<keyword evidence="1" id="KW-0812">Transmembrane</keyword>
<name>A0A4P8XV18_9FIRM</name>
<proteinExistence type="predicted"/>
<feature type="transmembrane region" description="Helical" evidence="1">
    <location>
        <begin position="22"/>
        <end position="43"/>
    </location>
</feature>
<dbReference type="OrthoDB" id="9801106at2"/>
<dbReference type="CDD" id="cd12797">
    <property type="entry name" value="M23_peptidase"/>
    <property type="match status" value="1"/>
</dbReference>
<gene>
    <name evidence="3" type="ORF">E5Z56_02150</name>
</gene>
<organism evidence="3 4">
    <name type="scientific">Ruminococcus bovis</name>
    <dbReference type="NCBI Taxonomy" id="2564099"/>
    <lineage>
        <taxon>Bacteria</taxon>
        <taxon>Bacillati</taxon>
        <taxon>Bacillota</taxon>
        <taxon>Clostridia</taxon>
        <taxon>Eubacteriales</taxon>
        <taxon>Oscillospiraceae</taxon>
        <taxon>Ruminococcus</taxon>
    </lineage>
</organism>
<dbReference type="PANTHER" id="PTHR21666">
    <property type="entry name" value="PEPTIDASE-RELATED"/>
    <property type="match status" value="1"/>
</dbReference>
<dbReference type="KEGG" id="ruj:E5Z56_02150"/>
<dbReference type="Pfam" id="PF01551">
    <property type="entry name" value="Peptidase_M23"/>
    <property type="match status" value="1"/>
</dbReference>
<dbReference type="RefSeq" id="WP_138156321.1">
    <property type="nucleotide sequence ID" value="NZ_CP039381.1"/>
</dbReference>
<accession>A0A4P8XV18</accession>
<dbReference type="PANTHER" id="PTHR21666:SF270">
    <property type="entry name" value="MUREIN HYDROLASE ACTIVATOR ENVC"/>
    <property type="match status" value="1"/>
</dbReference>
<protein>
    <submittedName>
        <fullName evidence="3">M23 family metallopeptidase</fullName>
    </submittedName>
</protein>
<evidence type="ECO:0000256" key="1">
    <source>
        <dbReference type="SAM" id="Phobius"/>
    </source>
</evidence>
<evidence type="ECO:0000313" key="4">
    <source>
        <dbReference type="Proteomes" id="UP000301475"/>
    </source>
</evidence>
<dbReference type="Gene3D" id="2.70.70.10">
    <property type="entry name" value="Glucose Permease (Domain IIA)"/>
    <property type="match status" value="1"/>
</dbReference>
<keyword evidence="1" id="KW-1133">Transmembrane helix</keyword>
<dbReference type="AlphaFoldDB" id="A0A4P8XV18"/>
<dbReference type="EMBL" id="CP039381">
    <property type="protein sequence ID" value="QCT06234.1"/>
    <property type="molecule type" value="Genomic_DNA"/>
</dbReference>
<dbReference type="SUPFAM" id="SSF51261">
    <property type="entry name" value="Duplicated hybrid motif"/>
    <property type="match status" value="1"/>
</dbReference>